<comment type="caution">
    <text evidence="1">The sequence shown here is derived from an EMBL/GenBank/DDBJ whole genome shotgun (WGS) entry which is preliminary data.</text>
</comment>
<protein>
    <submittedName>
        <fullName evidence="1">Uncharacterized protein</fullName>
    </submittedName>
</protein>
<sequence>MTEVIQFKPKSPKSADENIEVIATRYPDLADAMRHFARIKSLSKEMLTVALNQLDDAARSTREASTSSSETSALHEQLDMFLSMLVQLRTTIDRL</sequence>
<evidence type="ECO:0000313" key="2">
    <source>
        <dbReference type="Proteomes" id="UP000290565"/>
    </source>
</evidence>
<dbReference type="RefSeq" id="WP_128943913.1">
    <property type="nucleotide sequence ID" value="NZ_LBJM01000014.1"/>
</dbReference>
<proteinExistence type="predicted"/>
<name>A0A4Q0SRU9_9BRAD</name>
<evidence type="ECO:0000313" key="1">
    <source>
        <dbReference type="EMBL" id="RXH41680.1"/>
    </source>
</evidence>
<dbReference type="EMBL" id="LBJM01000014">
    <property type="protein sequence ID" value="RXH41680.1"/>
    <property type="molecule type" value="Genomic_DNA"/>
</dbReference>
<accession>A0A4Q0SRU9</accession>
<reference evidence="1 2" key="1">
    <citation type="submission" date="2015-04" db="EMBL/GenBank/DDBJ databases">
        <title>Comparative genomics of rhizobia nodulating Arachis hypogaea in China.</title>
        <authorList>
            <person name="Li Y."/>
        </authorList>
    </citation>
    <scope>NUCLEOTIDE SEQUENCE [LARGE SCALE GENOMIC DNA]</scope>
    <source>
        <strain evidence="1 2">CCBAU 51787</strain>
    </source>
</reference>
<gene>
    <name evidence="1" type="ORF">XH94_06800</name>
</gene>
<dbReference type="AlphaFoldDB" id="A0A4Q0SRU9"/>
<organism evidence="1 2">
    <name type="scientific">Bradyrhizobium zhanjiangense</name>
    <dbReference type="NCBI Taxonomy" id="1325107"/>
    <lineage>
        <taxon>Bacteria</taxon>
        <taxon>Pseudomonadati</taxon>
        <taxon>Pseudomonadota</taxon>
        <taxon>Alphaproteobacteria</taxon>
        <taxon>Hyphomicrobiales</taxon>
        <taxon>Nitrobacteraceae</taxon>
        <taxon>Bradyrhizobium</taxon>
    </lineage>
</organism>
<dbReference type="Proteomes" id="UP000290565">
    <property type="component" value="Unassembled WGS sequence"/>
</dbReference>